<protein>
    <submittedName>
        <fullName evidence="1">Uncharacterized protein</fullName>
    </submittedName>
</protein>
<name>A0A0B0P305_GOSAR</name>
<reference evidence="2" key="1">
    <citation type="submission" date="2014-09" db="EMBL/GenBank/DDBJ databases">
        <authorList>
            <person name="Mudge J."/>
            <person name="Ramaraj T."/>
            <person name="Lindquist I.E."/>
            <person name="Bharti A.K."/>
            <person name="Sundararajan A."/>
            <person name="Cameron C.T."/>
            <person name="Woodward J.E."/>
            <person name="May G.D."/>
            <person name="Brubaker C."/>
            <person name="Broadhvest J."/>
            <person name="Wilkins T.A."/>
        </authorList>
    </citation>
    <scope>NUCLEOTIDE SEQUENCE</scope>
    <source>
        <strain evidence="2">cv. AKA8401</strain>
    </source>
</reference>
<proteinExistence type="predicted"/>
<dbReference type="AlphaFoldDB" id="A0A0B0P305"/>
<organism evidence="1 2">
    <name type="scientific">Gossypium arboreum</name>
    <name type="common">Tree cotton</name>
    <name type="synonym">Gossypium nanking</name>
    <dbReference type="NCBI Taxonomy" id="29729"/>
    <lineage>
        <taxon>Eukaryota</taxon>
        <taxon>Viridiplantae</taxon>
        <taxon>Streptophyta</taxon>
        <taxon>Embryophyta</taxon>
        <taxon>Tracheophyta</taxon>
        <taxon>Spermatophyta</taxon>
        <taxon>Magnoliopsida</taxon>
        <taxon>eudicotyledons</taxon>
        <taxon>Gunneridae</taxon>
        <taxon>Pentapetalae</taxon>
        <taxon>rosids</taxon>
        <taxon>malvids</taxon>
        <taxon>Malvales</taxon>
        <taxon>Malvaceae</taxon>
        <taxon>Malvoideae</taxon>
        <taxon>Gossypium</taxon>
    </lineage>
</organism>
<sequence>MTLGFKDTMQDHAKAWQLVRFLRDTM</sequence>
<evidence type="ECO:0000313" key="1">
    <source>
        <dbReference type="EMBL" id="KHG18524.1"/>
    </source>
</evidence>
<accession>A0A0B0P305</accession>
<evidence type="ECO:0000313" key="2">
    <source>
        <dbReference type="Proteomes" id="UP000032142"/>
    </source>
</evidence>
<dbReference type="Proteomes" id="UP000032142">
    <property type="component" value="Unassembled WGS sequence"/>
</dbReference>
<keyword evidence="2" id="KW-1185">Reference proteome</keyword>
<dbReference type="EMBL" id="KN410793">
    <property type="protein sequence ID" value="KHG18524.1"/>
    <property type="molecule type" value="Genomic_DNA"/>
</dbReference>
<gene>
    <name evidence="1" type="ORF">F383_03283</name>
</gene>